<reference evidence="1 2" key="1">
    <citation type="submission" date="2016-07" db="EMBL/GenBank/DDBJ databases">
        <title>Pervasive Adenine N6-methylation of Active Genes in Fungi.</title>
        <authorList>
            <consortium name="DOE Joint Genome Institute"/>
            <person name="Mondo S.J."/>
            <person name="Dannebaum R.O."/>
            <person name="Kuo R.C."/>
            <person name="Labutti K."/>
            <person name="Haridas S."/>
            <person name="Kuo A."/>
            <person name="Salamov A."/>
            <person name="Ahrendt S.R."/>
            <person name="Lipzen A."/>
            <person name="Sullivan W."/>
            <person name="Andreopoulos W.B."/>
            <person name="Clum A."/>
            <person name="Lindquist E."/>
            <person name="Daum C."/>
            <person name="Ramamoorthy G.K."/>
            <person name="Gryganskyi A."/>
            <person name="Culley D."/>
            <person name="Magnuson J.K."/>
            <person name="James T.Y."/>
            <person name="O'Malley M.A."/>
            <person name="Stajich J.E."/>
            <person name="Spatafora J.W."/>
            <person name="Visel A."/>
            <person name="Grigoriev I.V."/>
        </authorList>
    </citation>
    <scope>NUCLEOTIDE SEQUENCE [LARGE SCALE GENOMIC DNA]</scope>
    <source>
        <strain evidence="1 2">JEL800</strain>
    </source>
</reference>
<proteinExistence type="predicted"/>
<name>A0A1Y2B891_9FUNG</name>
<evidence type="ECO:0000313" key="2">
    <source>
        <dbReference type="Proteomes" id="UP000193642"/>
    </source>
</evidence>
<dbReference type="EMBL" id="MCGO01000081">
    <property type="protein sequence ID" value="ORY30717.1"/>
    <property type="molecule type" value="Genomic_DNA"/>
</dbReference>
<dbReference type="AlphaFoldDB" id="A0A1Y2B891"/>
<dbReference type="OrthoDB" id="409848at2759"/>
<keyword evidence="2" id="KW-1185">Reference proteome</keyword>
<dbReference type="Proteomes" id="UP000193642">
    <property type="component" value="Unassembled WGS sequence"/>
</dbReference>
<comment type="caution">
    <text evidence="1">The sequence shown here is derived from an EMBL/GenBank/DDBJ whole genome shotgun (WGS) entry which is preliminary data.</text>
</comment>
<evidence type="ECO:0000313" key="1">
    <source>
        <dbReference type="EMBL" id="ORY30717.1"/>
    </source>
</evidence>
<organism evidence="1 2">
    <name type="scientific">Rhizoclosmatium globosum</name>
    <dbReference type="NCBI Taxonomy" id="329046"/>
    <lineage>
        <taxon>Eukaryota</taxon>
        <taxon>Fungi</taxon>
        <taxon>Fungi incertae sedis</taxon>
        <taxon>Chytridiomycota</taxon>
        <taxon>Chytridiomycota incertae sedis</taxon>
        <taxon>Chytridiomycetes</taxon>
        <taxon>Chytridiales</taxon>
        <taxon>Chytriomycetaceae</taxon>
        <taxon>Rhizoclosmatium</taxon>
    </lineage>
</organism>
<accession>A0A1Y2B891</accession>
<protein>
    <submittedName>
        <fullName evidence="1">Uncharacterized protein</fullName>
    </submittedName>
</protein>
<sequence>MPRHTAPASFLPLRKFSHYYMQFICVAAATNLQTGCVTNYDPNTDYFPEKIDGCMLSVPAPIASKRLYALSEIMLLSSLFPLHSSLPPSFQTSKNMDY</sequence>
<gene>
    <name evidence="1" type="ORF">BCR33DRAFT_724255</name>
</gene>